<keyword evidence="5 6" id="KW-0472">Membrane</keyword>
<name>V4A2U3_LOTGI</name>
<dbReference type="AlphaFoldDB" id="V4A2U3"/>
<dbReference type="RefSeq" id="XP_009050892.1">
    <property type="nucleotide sequence ID" value="XM_009052644.1"/>
</dbReference>
<dbReference type="SUPFAM" id="SSF103473">
    <property type="entry name" value="MFS general substrate transporter"/>
    <property type="match status" value="1"/>
</dbReference>
<keyword evidence="4 6" id="KW-1133">Transmembrane helix</keyword>
<reference evidence="8 9" key="1">
    <citation type="journal article" date="2013" name="Nature">
        <title>Insights into bilaterian evolution from three spiralian genomes.</title>
        <authorList>
            <person name="Simakov O."/>
            <person name="Marletaz F."/>
            <person name="Cho S.J."/>
            <person name="Edsinger-Gonzales E."/>
            <person name="Havlak P."/>
            <person name="Hellsten U."/>
            <person name="Kuo D.H."/>
            <person name="Larsson T."/>
            <person name="Lv J."/>
            <person name="Arendt D."/>
            <person name="Savage R."/>
            <person name="Osoegawa K."/>
            <person name="de Jong P."/>
            <person name="Grimwood J."/>
            <person name="Chapman J.A."/>
            <person name="Shapiro H."/>
            <person name="Aerts A."/>
            <person name="Otillar R.P."/>
            <person name="Terry A.Y."/>
            <person name="Boore J.L."/>
            <person name="Grigoriev I.V."/>
            <person name="Lindberg D.R."/>
            <person name="Seaver E.C."/>
            <person name="Weisblat D.A."/>
            <person name="Putnam N.H."/>
            <person name="Rokhsar D.S."/>
        </authorList>
    </citation>
    <scope>NUCLEOTIDE SEQUENCE [LARGE SCALE GENOMIC DNA]</scope>
</reference>
<dbReference type="Gene3D" id="1.20.1250.20">
    <property type="entry name" value="MFS general substrate transporter like domains"/>
    <property type="match status" value="1"/>
</dbReference>
<dbReference type="CTD" id="20231122"/>
<dbReference type="EMBL" id="KB201262">
    <property type="protein sequence ID" value="ESO98183.1"/>
    <property type="molecule type" value="Genomic_DNA"/>
</dbReference>
<evidence type="ECO:0000259" key="7">
    <source>
        <dbReference type="PROSITE" id="PS50850"/>
    </source>
</evidence>
<dbReference type="PANTHER" id="PTHR23511:SF34">
    <property type="entry name" value="SYNAPTIC VESICLE GLYCOPROTEIN 2"/>
    <property type="match status" value="1"/>
</dbReference>
<dbReference type="PROSITE" id="PS00216">
    <property type="entry name" value="SUGAR_TRANSPORT_1"/>
    <property type="match status" value="1"/>
</dbReference>
<dbReference type="GeneID" id="20231122"/>
<evidence type="ECO:0000256" key="4">
    <source>
        <dbReference type="ARBA" id="ARBA00022989"/>
    </source>
</evidence>
<dbReference type="PANTHER" id="PTHR23511">
    <property type="entry name" value="SYNAPTIC VESICLE GLYCOPROTEIN 2"/>
    <property type="match status" value="1"/>
</dbReference>
<keyword evidence="3 6" id="KW-0812">Transmembrane</keyword>
<gene>
    <name evidence="8" type="ORF">LOTGIDRAFT_114670</name>
</gene>
<protein>
    <recommendedName>
        <fullName evidence="7">Major facilitator superfamily (MFS) profile domain-containing protein</fullName>
    </recommendedName>
</protein>
<sequence length="96" mass="10632">NIFTIFCMDRLGRKYLLASSMLLSGICVFFIWFVRTKVENLIMSCLFGLVSTVGWNSLDVLSAELFPTEVRSTGMGVQQAFARVGAILGNVIFGEL</sequence>
<dbReference type="Pfam" id="PF07690">
    <property type="entry name" value="MFS_1"/>
    <property type="match status" value="1"/>
</dbReference>
<evidence type="ECO:0000256" key="5">
    <source>
        <dbReference type="ARBA" id="ARBA00023136"/>
    </source>
</evidence>
<feature type="domain" description="Major facilitator superfamily (MFS) profile" evidence="7">
    <location>
        <begin position="1"/>
        <end position="96"/>
    </location>
</feature>
<feature type="non-terminal residue" evidence="8">
    <location>
        <position position="1"/>
    </location>
</feature>
<evidence type="ECO:0000313" key="8">
    <source>
        <dbReference type="EMBL" id="ESO98183.1"/>
    </source>
</evidence>
<dbReference type="HOGENOM" id="CLU_2365564_0_0_1"/>
<evidence type="ECO:0000256" key="2">
    <source>
        <dbReference type="ARBA" id="ARBA00022448"/>
    </source>
</evidence>
<keyword evidence="9" id="KW-1185">Reference proteome</keyword>
<dbReference type="GO" id="GO:0016020">
    <property type="term" value="C:membrane"/>
    <property type="evidence" value="ECO:0007669"/>
    <property type="project" value="UniProtKB-SubCell"/>
</dbReference>
<dbReference type="InterPro" id="IPR036259">
    <property type="entry name" value="MFS_trans_sf"/>
</dbReference>
<dbReference type="GO" id="GO:0022857">
    <property type="term" value="F:transmembrane transporter activity"/>
    <property type="evidence" value="ECO:0007669"/>
    <property type="project" value="InterPro"/>
</dbReference>
<dbReference type="Proteomes" id="UP000030746">
    <property type="component" value="Unassembled WGS sequence"/>
</dbReference>
<dbReference type="InterPro" id="IPR011701">
    <property type="entry name" value="MFS"/>
</dbReference>
<accession>V4A2U3</accession>
<dbReference type="KEGG" id="lgi:LOTGIDRAFT_114670"/>
<evidence type="ECO:0000256" key="6">
    <source>
        <dbReference type="SAM" id="Phobius"/>
    </source>
</evidence>
<dbReference type="InterPro" id="IPR005829">
    <property type="entry name" value="Sugar_transporter_CS"/>
</dbReference>
<evidence type="ECO:0000313" key="9">
    <source>
        <dbReference type="Proteomes" id="UP000030746"/>
    </source>
</evidence>
<dbReference type="OrthoDB" id="3936150at2759"/>
<dbReference type="OMA" id="ETLIMAC"/>
<comment type="subcellular location">
    <subcellularLocation>
        <location evidence="1">Membrane</location>
        <topology evidence="1">Multi-pass membrane protein</topology>
    </subcellularLocation>
</comment>
<dbReference type="InterPro" id="IPR020846">
    <property type="entry name" value="MFS_dom"/>
</dbReference>
<proteinExistence type="predicted"/>
<organism evidence="8 9">
    <name type="scientific">Lottia gigantea</name>
    <name type="common">Giant owl limpet</name>
    <dbReference type="NCBI Taxonomy" id="225164"/>
    <lineage>
        <taxon>Eukaryota</taxon>
        <taxon>Metazoa</taxon>
        <taxon>Spiralia</taxon>
        <taxon>Lophotrochozoa</taxon>
        <taxon>Mollusca</taxon>
        <taxon>Gastropoda</taxon>
        <taxon>Patellogastropoda</taxon>
        <taxon>Lottioidea</taxon>
        <taxon>Lottiidae</taxon>
        <taxon>Lottia</taxon>
    </lineage>
</organism>
<evidence type="ECO:0000256" key="3">
    <source>
        <dbReference type="ARBA" id="ARBA00022692"/>
    </source>
</evidence>
<dbReference type="PROSITE" id="PS50850">
    <property type="entry name" value="MFS"/>
    <property type="match status" value="1"/>
</dbReference>
<feature type="transmembrane region" description="Helical" evidence="6">
    <location>
        <begin position="15"/>
        <end position="34"/>
    </location>
</feature>
<keyword evidence="2" id="KW-0813">Transport</keyword>
<evidence type="ECO:0000256" key="1">
    <source>
        <dbReference type="ARBA" id="ARBA00004141"/>
    </source>
</evidence>